<dbReference type="Proteomes" id="UP000218615">
    <property type="component" value="Unassembled WGS sequence"/>
</dbReference>
<evidence type="ECO:0000313" key="2">
    <source>
        <dbReference type="Proteomes" id="UP000218615"/>
    </source>
</evidence>
<accession>A0A284VMM1</accession>
<organism evidence="1 2">
    <name type="scientific">Candidatus Methanoperedens nitratireducens</name>
    <dbReference type="NCBI Taxonomy" id="1392998"/>
    <lineage>
        <taxon>Archaea</taxon>
        <taxon>Methanobacteriati</taxon>
        <taxon>Methanobacteriota</taxon>
        <taxon>Stenosarchaea group</taxon>
        <taxon>Methanomicrobia</taxon>
        <taxon>Methanosarcinales</taxon>
        <taxon>ANME-2 cluster</taxon>
        <taxon>Candidatus Methanoperedentaceae</taxon>
        <taxon>Candidatus Methanoperedens</taxon>
    </lineage>
</organism>
<keyword evidence="2" id="KW-1185">Reference proteome</keyword>
<dbReference type="AlphaFoldDB" id="A0A284VMM1"/>
<reference evidence="2" key="1">
    <citation type="submission" date="2017-06" db="EMBL/GenBank/DDBJ databases">
        <authorList>
            <person name="Cremers G."/>
        </authorList>
    </citation>
    <scope>NUCLEOTIDE SEQUENCE [LARGE SCALE GENOMIC DNA]</scope>
</reference>
<proteinExistence type="predicted"/>
<sequence>MEVVRVVEISTDLLPSVSVDSAEDTEKCNNSLCSLRPLWLIIPAATYLSRIN</sequence>
<gene>
    <name evidence="1" type="ORF">MNV_1800031</name>
</gene>
<protein>
    <submittedName>
        <fullName evidence="1">Uncharacterized protein</fullName>
    </submittedName>
</protein>
<evidence type="ECO:0000313" key="1">
    <source>
        <dbReference type="EMBL" id="SNQ60447.1"/>
    </source>
</evidence>
<dbReference type="EMBL" id="FZMP01000091">
    <property type="protein sequence ID" value="SNQ60447.1"/>
    <property type="molecule type" value="Genomic_DNA"/>
</dbReference>
<name>A0A284VMM1_9EURY</name>